<evidence type="ECO:0000259" key="8">
    <source>
        <dbReference type="Pfam" id="PF04024"/>
    </source>
</evidence>
<organism evidence="9 10">
    <name type="scientific">Gordonia bronchialis (strain ATCC 25592 / DSM 43247 / BCRC 13721 / JCM 3198 / KCTC 3076 / NBRC 16047 / NCTC 10667)</name>
    <name type="common">Rhodococcus bronchialis</name>
    <dbReference type="NCBI Taxonomy" id="526226"/>
    <lineage>
        <taxon>Bacteria</taxon>
        <taxon>Bacillati</taxon>
        <taxon>Actinomycetota</taxon>
        <taxon>Actinomycetes</taxon>
        <taxon>Mycobacteriales</taxon>
        <taxon>Gordoniaceae</taxon>
        <taxon>Gordonia</taxon>
    </lineage>
</organism>
<keyword evidence="3 7" id="KW-0812">Transmembrane</keyword>
<evidence type="ECO:0000256" key="4">
    <source>
        <dbReference type="ARBA" id="ARBA00022989"/>
    </source>
</evidence>
<dbReference type="STRING" id="526226.Gbro_3236"/>
<dbReference type="HOGENOM" id="CLU_1945719_0_0_11"/>
<reference evidence="10" key="1">
    <citation type="submission" date="2009-10" db="EMBL/GenBank/DDBJ databases">
        <title>The complete chromosome of Gordonia bronchialis DSM 43247.</title>
        <authorList>
            <consortium name="US DOE Joint Genome Institute (JGI-PGF)"/>
            <person name="Lucas S."/>
            <person name="Copeland A."/>
            <person name="Lapidus A."/>
            <person name="Glavina del Rio T."/>
            <person name="Dalin E."/>
            <person name="Tice H."/>
            <person name="Bruce D."/>
            <person name="Goodwin L."/>
            <person name="Pitluck S."/>
            <person name="Kyrpides N."/>
            <person name="Mavromatis K."/>
            <person name="Ivanova N."/>
            <person name="Ovchinnikova G."/>
            <person name="Saunders E."/>
            <person name="Brettin T."/>
            <person name="Detter J.C."/>
            <person name="Han C."/>
            <person name="Larimer F."/>
            <person name="Land M."/>
            <person name="Hauser L."/>
            <person name="Markowitz V."/>
            <person name="Cheng J.-F."/>
            <person name="Hugenholtz P."/>
            <person name="Woyke T."/>
            <person name="Wu D."/>
            <person name="Jando M."/>
            <person name="Schneider S."/>
            <person name="Goeker M."/>
            <person name="Klenk H.-P."/>
            <person name="Eisen J.A."/>
        </authorList>
    </citation>
    <scope>NUCLEOTIDE SEQUENCE [LARGE SCALE GENOMIC DNA]</scope>
    <source>
        <strain evidence="10">ATCC 25592 / DSM 43247 / BCRC 13721 / JCM 3198 / KCTC 3076 / NBRC 16047 / NCTC 10667</strain>
    </source>
</reference>
<dbReference type="KEGG" id="gbr:Gbro_3236"/>
<keyword evidence="2" id="KW-1003">Cell membrane</keyword>
<reference evidence="9 10" key="2">
    <citation type="journal article" date="2010" name="Stand. Genomic Sci.">
        <title>Complete genome sequence of Gordonia bronchialis type strain (3410).</title>
        <authorList>
            <person name="Ivanova N."/>
            <person name="Sikorski J."/>
            <person name="Jando M."/>
            <person name="Lapidus A."/>
            <person name="Nolan M."/>
            <person name="Lucas S."/>
            <person name="Del Rio T.G."/>
            <person name="Tice H."/>
            <person name="Copeland A."/>
            <person name="Cheng J.F."/>
            <person name="Chen F."/>
            <person name="Bruce D."/>
            <person name="Goodwin L."/>
            <person name="Pitluck S."/>
            <person name="Mavromatis K."/>
            <person name="Ovchinnikova G."/>
            <person name="Pati A."/>
            <person name="Chen A."/>
            <person name="Palaniappan K."/>
            <person name="Land M."/>
            <person name="Hauser L."/>
            <person name="Chang Y.J."/>
            <person name="Jeffries C.D."/>
            <person name="Chain P."/>
            <person name="Saunders E."/>
            <person name="Han C."/>
            <person name="Detter J.C."/>
            <person name="Brettin T."/>
            <person name="Rohde M."/>
            <person name="Goker M."/>
            <person name="Bristow J."/>
            <person name="Eisen J.A."/>
            <person name="Markowitz V."/>
            <person name="Hugenholtz P."/>
            <person name="Klenk H.P."/>
            <person name="Kyrpides N.C."/>
        </authorList>
    </citation>
    <scope>NUCLEOTIDE SEQUENCE [LARGE SCALE GENOMIC DNA]</scope>
    <source>
        <strain evidence="10">ATCC 25592 / DSM 43247 / BCRC 13721 / JCM 3198 / KCTC 3076 / NBRC 16047 / NCTC 10667</strain>
    </source>
</reference>
<feature type="transmembrane region" description="Helical" evidence="7">
    <location>
        <begin position="45"/>
        <end position="68"/>
    </location>
</feature>
<evidence type="ECO:0000313" key="10">
    <source>
        <dbReference type="Proteomes" id="UP000001219"/>
    </source>
</evidence>
<dbReference type="OrthoDB" id="7359894at2"/>
<evidence type="ECO:0000256" key="6">
    <source>
        <dbReference type="SAM" id="MobiDB-lite"/>
    </source>
</evidence>
<evidence type="ECO:0000313" key="9">
    <source>
        <dbReference type="EMBL" id="ACY22441.1"/>
    </source>
</evidence>
<dbReference type="eggNOG" id="COG1983">
    <property type="taxonomic scope" value="Bacteria"/>
</dbReference>
<dbReference type="InterPro" id="IPR007168">
    <property type="entry name" value="Phageshock_PspC_N"/>
</dbReference>
<feature type="region of interest" description="Disordered" evidence="6">
    <location>
        <begin position="84"/>
        <end position="129"/>
    </location>
</feature>
<evidence type="ECO:0000256" key="5">
    <source>
        <dbReference type="ARBA" id="ARBA00023136"/>
    </source>
</evidence>
<feature type="domain" description="Phage shock protein PspC N-terminal" evidence="8">
    <location>
        <begin position="15"/>
        <end position="71"/>
    </location>
</feature>
<dbReference type="Pfam" id="PF04024">
    <property type="entry name" value="PspC"/>
    <property type="match status" value="1"/>
</dbReference>
<sequence>MTVTPTEITTAGAPRLTRSRDDAWLGGVCGGIAARWNLDPALVRALFVVSILLPGPQVLIYLALWIIIPREPVHTATPLVTGLADTGLDDTTPPVVAAPSNLPPSYPGATETPQTPQAPTDDTDGSPEK</sequence>
<dbReference type="InterPro" id="IPR052027">
    <property type="entry name" value="PspC"/>
</dbReference>
<comment type="subcellular location">
    <subcellularLocation>
        <location evidence="1">Cell membrane</location>
        <topology evidence="1">Single-pass membrane protein</topology>
    </subcellularLocation>
</comment>
<dbReference type="PANTHER" id="PTHR33885:SF3">
    <property type="entry name" value="PHAGE SHOCK PROTEIN C"/>
    <property type="match status" value="1"/>
</dbReference>
<protein>
    <submittedName>
        <fullName evidence="9">PspC domain protein</fullName>
    </submittedName>
</protein>
<proteinExistence type="predicted"/>
<dbReference type="AlphaFoldDB" id="D0LC54"/>
<evidence type="ECO:0000256" key="7">
    <source>
        <dbReference type="SAM" id="Phobius"/>
    </source>
</evidence>
<keyword evidence="10" id="KW-1185">Reference proteome</keyword>
<gene>
    <name evidence="9" type="ordered locus">Gbro_3236</name>
</gene>
<dbReference type="EMBL" id="CP001802">
    <property type="protein sequence ID" value="ACY22441.1"/>
    <property type="molecule type" value="Genomic_DNA"/>
</dbReference>
<keyword evidence="4 7" id="KW-1133">Transmembrane helix</keyword>
<dbReference type="GO" id="GO:0005886">
    <property type="term" value="C:plasma membrane"/>
    <property type="evidence" value="ECO:0007669"/>
    <property type="project" value="UniProtKB-SubCell"/>
</dbReference>
<evidence type="ECO:0000256" key="2">
    <source>
        <dbReference type="ARBA" id="ARBA00022475"/>
    </source>
</evidence>
<evidence type="ECO:0000256" key="3">
    <source>
        <dbReference type="ARBA" id="ARBA00022692"/>
    </source>
</evidence>
<feature type="compositionally biased region" description="Low complexity" evidence="6">
    <location>
        <begin position="107"/>
        <end position="120"/>
    </location>
</feature>
<name>D0LC54_GORB4</name>
<dbReference type="PANTHER" id="PTHR33885">
    <property type="entry name" value="PHAGE SHOCK PROTEIN C"/>
    <property type="match status" value="1"/>
</dbReference>
<keyword evidence="5 7" id="KW-0472">Membrane</keyword>
<dbReference type="Proteomes" id="UP000001219">
    <property type="component" value="Chromosome"/>
</dbReference>
<evidence type="ECO:0000256" key="1">
    <source>
        <dbReference type="ARBA" id="ARBA00004162"/>
    </source>
</evidence>
<accession>D0LC54</accession>